<dbReference type="EMBL" id="SJSA01000002">
    <property type="protein sequence ID" value="TGG36900.1"/>
    <property type="molecule type" value="Genomic_DNA"/>
</dbReference>
<accession>A0A4Z0V3D9</accession>
<protein>
    <submittedName>
        <fullName evidence="2">ParA family protein</fullName>
    </submittedName>
</protein>
<dbReference type="Pfam" id="PF01656">
    <property type="entry name" value="CbiA"/>
    <property type="match status" value="1"/>
</dbReference>
<feature type="domain" description="CobQ/CobB/MinD/ParA nucleotide binding" evidence="1">
    <location>
        <begin position="7"/>
        <end position="216"/>
    </location>
</feature>
<keyword evidence="3" id="KW-1185">Reference proteome</keyword>
<dbReference type="PANTHER" id="PTHR13696">
    <property type="entry name" value="P-LOOP CONTAINING NUCLEOSIDE TRIPHOSPHATE HYDROLASE"/>
    <property type="match status" value="1"/>
</dbReference>
<evidence type="ECO:0000313" key="3">
    <source>
        <dbReference type="Proteomes" id="UP000297635"/>
    </source>
</evidence>
<evidence type="ECO:0000313" key="2">
    <source>
        <dbReference type="EMBL" id="TGG36900.1"/>
    </source>
</evidence>
<organism evidence="2 3">
    <name type="scientific">Duncaniella freteri</name>
    <dbReference type="NCBI Taxonomy" id="2530391"/>
    <lineage>
        <taxon>Bacteria</taxon>
        <taxon>Pseudomonadati</taxon>
        <taxon>Bacteroidota</taxon>
        <taxon>Bacteroidia</taxon>
        <taxon>Bacteroidales</taxon>
        <taxon>Muribaculaceae</taxon>
        <taxon>Duncaniella</taxon>
    </lineage>
</organism>
<dbReference type="Proteomes" id="UP000297635">
    <property type="component" value="Unassembled WGS sequence"/>
</dbReference>
<evidence type="ECO:0000259" key="1">
    <source>
        <dbReference type="Pfam" id="PF01656"/>
    </source>
</evidence>
<dbReference type="InterPro" id="IPR002586">
    <property type="entry name" value="CobQ/CobB/MinD/ParA_Nub-bd_dom"/>
</dbReference>
<comment type="caution">
    <text evidence="2">The sequence shown here is derived from an EMBL/GenBank/DDBJ whole genome shotgun (WGS) entry which is preliminary data.</text>
</comment>
<gene>
    <name evidence="2" type="ORF">EZ315_13820</name>
</gene>
<dbReference type="GeneID" id="82150869"/>
<reference evidence="2 3" key="1">
    <citation type="submission" date="2019-02" db="EMBL/GenBank/DDBJ databases">
        <title>Isolation and identification of novel species under the genus Muribaculum.</title>
        <authorList>
            <person name="Miyake S."/>
            <person name="Ding Y."/>
            <person name="Low A."/>
            <person name="Soh M."/>
            <person name="Seedorf H."/>
        </authorList>
    </citation>
    <scope>NUCLEOTIDE SEQUENCE [LARGE SCALE GENOMIC DNA]</scope>
    <source>
        <strain evidence="2 3">TLL-A3</strain>
    </source>
</reference>
<dbReference type="PANTHER" id="PTHR13696:SF52">
    <property type="entry name" value="PARA FAMILY PROTEIN CT_582"/>
    <property type="match status" value="1"/>
</dbReference>
<dbReference type="SUPFAM" id="SSF52540">
    <property type="entry name" value="P-loop containing nucleoside triphosphate hydrolases"/>
    <property type="match status" value="1"/>
</dbReference>
<dbReference type="CDD" id="cd02042">
    <property type="entry name" value="ParAB_family"/>
    <property type="match status" value="1"/>
</dbReference>
<proteinExistence type="predicted"/>
<dbReference type="InterPro" id="IPR027417">
    <property type="entry name" value="P-loop_NTPase"/>
</dbReference>
<dbReference type="AlphaFoldDB" id="A0A4Z0V3D9"/>
<sequence>MNKPILVAVSSQKGGVGKSTLTVLLASYLHFVKGYEVAVVDCDSPQHSLYLEREREIKDCEESEFLRKQVFDVFQKTQKRAYPILMSSLTDALATAQEYLDGNSIPDFLFFDLPGTINNFDVVDILRNVHYVLCPMTADRYALESGISFCNYINNALITSGNSAIRQLSVVWNMVDPRERTELYRIYDEFMAELGINVMETRLPNSVRFRREGSRELKRAIFRSTLIPPDKTQLRGSGVEELVDEFLKITAM</sequence>
<dbReference type="RefSeq" id="WP_135472604.1">
    <property type="nucleotide sequence ID" value="NZ_SJSA01000002.1"/>
</dbReference>
<dbReference type="Gene3D" id="3.40.50.300">
    <property type="entry name" value="P-loop containing nucleotide triphosphate hydrolases"/>
    <property type="match status" value="1"/>
</dbReference>
<dbReference type="InterPro" id="IPR050678">
    <property type="entry name" value="DNA_Partitioning_ATPase"/>
</dbReference>
<name>A0A4Z0V3D9_9BACT</name>